<evidence type="ECO:0000313" key="2">
    <source>
        <dbReference type="EMBL" id="KAJ2860065.1"/>
    </source>
</evidence>
<gene>
    <name evidence="2" type="ORF">GGH94_005741</name>
</gene>
<evidence type="ECO:0000259" key="1">
    <source>
        <dbReference type="Pfam" id="PF14033"/>
    </source>
</evidence>
<dbReference type="Proteomes" id="UP001140074">
    <property type="component" value="Unassembled WGS sequence"/>
</dbReference>
<dbReference type="EMBL" id="JANBUY010000329">
    <property type="protein sequence ID" value="KAJ2860065.1"/>
    <property type="molecule type" value="Genomic_DNA"/>
</dbReference>
<protein>
    <recommendedName>
        <fullName evidence="1">DUF4246 domain-containing protein</fullName>
    </recommendedName>
</protein>
<dbReference type="AlphaFoldDB" id="A0A9W8M2D5"/>
<sequence>MDTIYERRLRLMSSSIRSRPDWIENLNDSDACADWAAEAKAQKLTDLEFRYVLDELAYYSSLHFPNSDLRLSAADGAWFSDTLIDAEPTKKLRDYAAVLESVPDRQKDWHPDVRSRMLNLIDPSLYPLIYDRSWLCRQSSTLPTAALTLESLGELPGSFEKWCEPRRAASDSGPEYYLPVVVKKQASYASDKFNWLPSEFRVDDTGAVTIESYINNLHPVKHATLYPVIAHMFSKFLPLLEQVLTDLVHPRVPGVELDLYECYDYGGPEPERGRRPYYEYLEELECWEEDTSYVDPKPKWFVAPGRPVNPYKLCGRRLLKFREPLNAYHSASRANYYRAIRFAYDINGDLSGRPARVSQELGDVDIKDGRCLVFPNTYQYIMPRITRELTSKPGHCKILTFYFVDPSTRIPLTEIVPPHQKDWWAEDVLSSEPFRSLPLVVDGIMAKIDYPISLKEAKEIRLQLEAAVKKKTANVSSKFFEPFYTFKTFKNYY</sequence>
<keyword evidence="3" id="KW-1185">Reference proteome</keyword>
<dbReference type="PANTHER" id="PTHR33119:SF1">
    <property type="entry name" value="FE2OG DIOXYGENASE DOMAIN-CONTAINING PROTEIN"/>
    <property type="match status" value="1"/>
</dbReference>
<accession>A0A9W8M2D5</accession>
<dbReference type="InterPro" id="IPR025340">
    <property type="entry name" value="DUF4246"/>
</dbReference>
<dbReference type="InterPro" id="IPR049192">
    <property type="entry name" value="DUF4246_C"/>
</dbReference>
<name>A0A9W8M2D5_9FUNG</name>
<dbReference type="PANTHER" id="PTHR33119">
    <property type="entry name" value="IFI3P"/>
    <property type="match status" value="1"/>
</dbReference>
<reference evidence="2" key="1">
    <citation type="submission" date="2022-07" db="EMBL/GenBank/DDBJ databases">
        <title>Phylogenomic reconstructions and comparative analyses of Kickxellomycotina fungi.</title>
        <authorList>
            <person name="Reynolds N.K."/>
            <person name="Stajich J.E."/>
            <person name="Barry K."/>
            <person name="Grigoriev I.V."/>
            <person name="Crous P."/>
            <person name="Smith M.E."/>
        </authorList>
    </citation>
    <scope>NUCLEOTIDE SEQUENCE</scope>
    <source>
        <strain evidence="2">RSA 476</strain>
    </source>
</reference>
<dbReference type="Pfam" id="PF14033">
    <property type="entry name" value="DUF4246"/>
    <property type="match status" value="2"/>
</dbReference>
<evidence type="ECO:0000313" key="3">
    <source>
        <dbReference type="Proteomes" id="UP001140074"/>
    </source>
</evidence>
<organism evidence="2 3">
    <name type="scientific">Coemansia aciculifera</name>
    <dbReference type="NCBI Taxonomy" id="417176"/>
    <lineage>
        <taxon>Eukaryota</taxon>
        <taxon>Fungi</taxon>
        <taxon>Fungi incertae sedis</taxon>
        <taxon>Zoopagomycota</taxon>
        <taxon>Kickxellomycotina</taxon>
        <taxon>Kickxellomycetes</taxon>
        <taxon>Kickxellales</taxon>
        <taxon>Kickxellaceae</taxon>
        <taxon>Coemansia</taxon>
    </lineage>
</organism>
<feature type="domain" description="DUF4246" evidence="1">
    <location>
        <begin position="319"/>
        <end position="426"/>
    </location>
</feature>
<proteinExistence type="predicted"/>
<feature type="domain" description="DUF4246" evidence="1">
    <location>
        <begin position="49"/>
        <end position="254"/>
    </location>
</feature>
<comment type="caution">
    <text evidence="2">The sequence shown here is derived from an EMBL/GenBank/DDBJ whole genome shotgun (WGS) entry which is preliminary data.</text>
</comment>